<dbReference type="CDD" id="cd00241">
    <property type="entry name" value="DOMON_like"/>
    <property type="match status" value="1"/>
</dbReference>
<gene>
    <name evidence="1" type="ORF">Pla108_16310</name>
</gene>
<keyword evidence="2" id="KW-1185">Reference proteome</keyword>
<reference evidence="1 2" key="1">
    <citation type="submission" date="2019-02" db="EMBL/GenBank/DDBJ databases">
        <title>Deep-cultivation of Planctomycetes and their phenomic and genomic characterization uncovers novel biology.</title>
        <authorList>
            <person name="Wiegand S."/>
            <person name="Jogler M."/>
            <person name="Boedeker C."/>
            <person name="Pinto D."/>
            <person name="Vollmers J."/>
            <person name="Rivas-Marin E."/>
            <person name="Kohn T."/>
            <person name="Peeters S.H."/>
            <person name="Heuer A."/>
            <person name="Rast P."/>
            <person name="Oberbeckmann S."/>
            <person name="Bunk B."/>
            <person name="Jeske O."/>
            <person name="Meyerdierks A."/>
            <person name="Storesund J.E."/>
            <person name="Kallscheuer N."/>
            <person name="Luecker S."/>
            <person name="Lage O.M."/>
            <person name="Pohl T."/>
            <person name="Merkel B.J."/>
            <person name="Hornburger P."/>
            <person name="Mueller R.-W."/>
            <person name="Bruemmer F."/>
            <person name="Labrenz M."/>
            <person name="Spormann A.M."/>
            <person name="Op Den Camp H."/>
            <person name="Overmann J."/>
            <person name="Amann R."/>
            <person name="Jetten M.S.M."/>
            <person name="Mascher T."/>
            <person name="Medema M.H."/>
            <person name="Devos D.P."/>
            <person name="Kaster A.-K."/>
            <person name="Ovreas L."/>
            <person name="Rohde M."/>
            <person name="Galperin M.Y."/>
            <person name="Jogler C."/>
        </authorList>
    </citation>
    <scope>NUCLEOTIDE SEQUENCE [LARGE SCALE GENOMIC DNA]</scope>
    <source>
        <strain evidence="1 2">Pla108</strain>
    </source>
</reference>
<accession>A0A5C6AN41</accession>
<evidence type="ECO:0000313" key="1">
    <source>
        <dbReference type="EMBL" id="TWU00679.1"/>
    </source>
</evidence>
<evidence type="ECO:0008006" key="3">
    <source>
        <dbReference type="Google" id="ProtNLM"/>
    </source>
</evidence>
<organism evidence="1 2">
    <name type="scientific">Botrimarina colliarenosi</name>
    <dbReference type="NCBI Taxonomy" id="2528001"/>
    <lineage>
        <taxon>Bacteria</taxon>
        <taxon>Pseudomonadati</taxon>
        <taxon>Planctomycetota</taxon>
        <taxon>Planctomycetia</taxon>
        <taxon>Pirellulales</taxon>
        <taxon>Lacipirellulaceae</taxon>
        <taxon>Botrimarina</taxon>
    </lineage>
</organism>
<proteinExistence type="predicted"/>
<comment type="caution">
    <text evidence="1">The sequence shown here is derived from an EMBL/GenBank/DDBJ whole genome shotgun (WGS) entry which is preliminary data.</text>
</comment>
<protein>
    <recommendedName>
        <fullName evidence="3">Carbohydrate-binding domain-containing protein</fullName>
    </recommendedName>
</protein>
<dbReference type="Gene3D" id="2.60.40.1190">
    <property type="match status" value="1"/>
</dbReference>
<dbReference type="SUPFAM" id="SSF49344">
    <property type="entry name" value="CBD9-like"/>
    <property type="match status" value="1"/>
</dbReference>
<evidence type="ECO:0000313" key="2">
    <source>
        <dbReference type="Proteomes" id="UP000317421"/>
    </source>
</evidence>
<dbReference type="EMBL" id="SJPR01000001">
    <property type="protein sequence ID" value="TWU00679.1"/>
    <property type="molecule type" value="Genomic_DNA"/>
</dbReference>
<name>A0A5C6AN41_9BACT</name>
<sequence>MRVPPTTCVAGSPSHLPHIEFAVADAPNQLNTLLAPRYLFQFCVPVRPQKPIWSAKGVALSEKHRLPDLAGLDRETPASERRFADVRMAWAPEGLAFWVDVDGKQQAPWCRETRLDESDGFHVWIDTRATHTIHRASKFCNRFIFTPAGGGRGDAEPLADQLLINRARENARPVRPRELQVVAKTTKTGYRLAAFVPAVAMTGYDPTQQTKMGFNYAVVDRELGLQTFANGPAMPFDEDPSCWATMELVS</sequence>
<dbReference type="AlphaFoldDB" id="A0A5C6AN41"/>
<dbReference type="Proteomes" id="UP000317421">
    <property type="component" value="Unassembled WGS sequence"/>
</dbReference>